<evidence type="ECO:0000256" key="1">
    <source>
        <dbReference type="SAM" id="MobiDB-lite"/>
    </source>
</evidence>
<feature type="region of interest" description="Disordered" evidence="1">
    <location>
        <begin position="135"/>
        <end position="154"/>
    </location>
</feature>
<dbReference type="Proteomes" id="UP000037020">
    <property type="component" value="Unassembled WGS sequence"/>
</dbReference>
<evidence type="ECO:0008006" key="4">
    <source>
        <dbReference type="Google" id="ProtNLM"/>
    </source>
</evidence>
<feature type="compositionally biased region" description="Basic and acidic residues" evidence="1">
    <location>
        <begin position="340"/>
        <end position="364"/>
    </location>
</feature>
<sequence length="383" mass="42341">MDHRDVKPGRMRRIVVRYPEDPVESVAEADALDAAVGIETLLVRGPLFGVAAQDAGETSRWRVVVALEAGCPQQARDSLQSTLWFRAKDEAQDRTERRALLAAVARLETERVDELTVLGTRYRVVRADEYAGMGRDGIERPRPTDPEPAVPNWARGAKEPRVDEGLVMDPDAPMTPTQAAERLALTGMAYAGSRYPEPVRADSRQALRTHPDVMLLPAVFRVVEIAEDELAKGNGAGWEIGSGLHATAHDVRKTMDFSLTWFEPRQRGLIPWGADGNTDARTVIAEGTDPAVEELAAYVRAAAPLRTERADEVAFRGLVRRICRARRLLRWGPDGPEGPRPSDIDTHPPEKLHPFLDEDGVIHFEEEEEDEDDDKDAAEGDGS</sequence>
<gene>
    <name evidence="2" type="ORF">ADK38_01720</name>
</gene>
<keyword evidence="3" id="KW-1185">Reference proteome</keyword>
<evidence type="ECO:0000313" key="3">
    <source>
        <dbReference type="Proteomes" id="UP000037020"/>
    </source>
</evidence>
<protein>
    <recommendedName>
        <fullName evidence="4">LigA protein</fullName>
    </recommendedName>
</protein>
<accession>A0ABR5JE66</accession>
<dbReference type="RefSeq" id="WP_030885210.1">
    <property type="nucleotide sequence ID" value="NZ_JBIRHZ010000014.1"/>
</dbReference>
<feature type="region of interest" description="Disordered" evidence="1">
    <location>
        <begin position="330"/>
        <end position="383"/>
    </location>
</feature>
<dbReference type="Pfam" id="PF19379">
    <property type="entry name" value="DUF5954"/>
    <property type="match status" value="1"/>
</dbReference>
<proteinExistence type="predicted"/>
<feature type="compositionally biased region" description="Basic and acidic residues" evidence="1">
    <location>
        <begin position="136"/>
        <end position="145"/>
    </location>
</feature>
<reference evidence="2 3" key="1">
    <citation type="submission" date="2015-07" db="EMBL/GenBank/DDBJ databases">
        <authorList>
            <person name="Ju K.-S."/>
            <person name="Doroghazi J.R."/>
            <person name="Metcalf W.W."/>
        </authorList>
    </citation>
    <scope>NUCLEOTIDE SEQUENCE [LARGE SCALE GENOMIC DNA]</scope>
    <source>
        <strain evidence="2 3">NRRL B-3589</strain>
    </source>
</reference>
<dbReference type="EMBL" id="LGUT01000131">
    <property type="protein sequence ID" value="KOG91700.1"/>
    <property type="molecule type" value="Genomic_DNA"/>
</dbReference>
<feature type="compositionally biased region" description="Acidic residues" evidence="1">
    <location>
        <begin position="365"/>
        <end position="376"/>
    </location>
</feature>
<organism evidence="2 3">
    <name type="scientific">Streptomyces varsoviensis</name>
    <dbReference type="NCBI Taxonomy" id="67373"/>
    <lineage>
        <taxon>Bacteria</taxon>
        <taxon>Bacillati</taxon>
        <taxon>Actinomycetota</taxon>
        <taxon>Actinomycetes</taxon>
        <taxon>Kitasatosporales</taxon>
        <taxon>Streptomycetaceae</taxon>
        <taxon>Streptomyces</taxon>
    </lineage>
</organism>
<comment type="caution">
    <text evidence="2">The sequence shown here is derived from an EMBL/GenBank/DDBJ whole genome shotgun (WGS) entry which is preliminary data.</text>
</comment>
<name>A0ABR5JE66_9ACTN</name>
<evidence type="ECO:0000313" key="2">
    <source>
        <dbReference type="EMBL" id="KOG91700.1"/>
    </source>
</evidence>
<dbReference type="InterPro" id="IPR045998">
    <property type="entry name" value="DUF5954"/>
</dbReference>